<dbReference type="Pfam" id="PF18029">
    <property type="entry name" value="Glyoxalase_6"/>
    <property type="match status" value="1"/>
</dbReference>
<dbReference type="CDD" id="cd07247">
    <property type="entry name" value="SgaA_N_like"/>
    <property type="match status" value="2"/>
</dbReference>
<dbReference type="InterPro" id="IPR052164">
    <property type="entry name" value="Anthracycline_SecMetBiosynth"/>
</dbReference>
<keyword evidence="3" id="KW-1185">Reference proteome</keyword>
<dbReference type="Proteomes" id="UP000317093">
    <property type="component" value="Chromosome"/>
</dbReference>
<feature type="domain" description="VOC" evidence="1">
    <location>
        <begin position="143"/>
        <end position="257"/>
    </location>
</feature>
<dbReference type="RefSeq" id="WP_145262369.1">
    <property type="nucleotide sequence ID" value="NZ_CP036279.1"/>
</dbReference>
<sequence length="264" mass="29156">MGTMSSYEHGQFSWVDLTAHDIADARTFYESLFGWSAVDSDTQGGPPYVIFELEGHKLAGLAQMPEEMKAQGIPPTWNNYINVDDINATTEKAVALGGTNTMPVMKVLDAGSLAFIQDPSGAHVGLWQKDKFHGADRVNDPGYFGWNELHTRDVDKAKTFFSELFGWEFELSPDSPHPYHVIMNKGRMNGGILEMNEEWDGFPPHWTAYFTVTDADAIAGKAKELGGKMCVEPFDLSFGRMAVISDPQGGTFCVIAMNDLSDLD</sequence>
<evidence type="ECO:0000313" key="3">
    <source>
        <dbReference type="Proteomes" id="UP000317093"/>
    </source>
</evidence>
<dbReference type="InterPro" id="IPR041581">
    <property type="entry name" value="Glyoxalase_6"/>
</dbReference>
<accession>A0A518BBC7</accession>
<dbReference type="PROSITE" id="PS51819">
    <property type="entry name" value="VOC"/>
    <property type="match status" value="2"/>
</dbReference>
<dbReference type="Pfam" id="PF00903">
    <property type="entry name" value="Glyoxalase"/>
    <property type="match status" value="1"/>
</dbReference>
<name>A0A518BBC7_9BACT</name>
<dbReference type="InterPro" id="IPR029068">
    <property type="entry name" value="Glyas_Bleomycin-R_OHBP_Dase"/>
</dbReference>
<gene>
    <name evidence="2" type="ORF">Pan216_51680</name>
</gene>
<dbReference type="InterPro" id="IPR004360">
    <property type="entry name" value="Glyas_Fos-R_dOase_dom"/>
</dbReference>
<organism evidence="2 3">
    <name type="scientific">Kolteria novifilia</name>
    <dbReference type="NCBI Taxonomy" id="2527975"/>
    <lineage>
        <taxon>Bacteria</taxon>
        <taxon>Pseudomonadati</taxon>
        <taxon>Planctomycetota</taxon>
        <taxon>Planctomycetia</taxon>
        <taxon>Kolteriales</taxon>
        <taxon>Kolteriaceae</taxon>
        <taxon>Kolteria</taxon>
    </lineage>
</organism>
<dbReference type="InterPro" id="IPR037523">
    <property type="entry name" value="VOC_core"/>
</dbReference>
<evidence type="ECO:0000259" key="1">
    <source>
        <dbReference type="PROSITE" id="PS51819"/>
    </source>
</evidence>
<dbReference type="PANTHER" id="PTHR33993">
    <property type="entry name" value="GLYOXALASE-RELATED"/>
    <property type="match status" value="1"/>
</dbReference>
<dbReference type="EMBL" id="CP036279">
    <property type="protein sequence ID" value="QDU64279.1"/>
    <property type="molecule type" value="Genomic_DNA"/>
</dbReference>
<dbReference type="OrthoDB" id="9804235at2"/>
<reference evidence="2 3" key="1">
    <citation type="submission" date="2019-02" db="EMBL/GenBank/DDBJ databases">
        <title>Deep-cultivation of Planctomycetes and their phenomic and genomic characterization uncovers novel biology.</title>
        <authorList>
            <person name="Wiegand S."/>
            <person name="Jogler M."/>
            <person name="Boedeker C."/>
            <person name="Pinto D."/>
            <person name="Vollmers J."/>
            <person name="Rivas-Marin E."/>
            <person name="Kohn T."/>
            <person name="Peeters S.H."/>
            <person name="Heuer A."/>
            <person name="Rast P."/>
            <person name="Oberbeckmann S."/>
            <person name="Bunk B."/>
            <person name="Jeske O."/>
            <person name="Meyerdierks A."/>
            <person name="Storesund J.E."/>
            <person name="Kallscheuer N."/>
            <person name="Luecker S."/>
            <person name="Lage O.M."/>
            <person name="Pohl T."/>
            <person name="Merkel B.J."/>
            <person name="Hornburger P."/>
            <person name="Mueller R.-W."/>
            <person name="Bruemmer F."/>
            <person name="Labrenz M."/>
            <person name="Spormann A.M."/>
            <person name="Op den Camp H."/>
            <person name="Overmann J."/>
            <person name="Amann R."/>
            <person name="Jetten M.S.M."/>
            <person name="Mascher T."/>
            <person name="Medema M.H."/>
            <person name="Devos D.P."/>
            <person name="Kaster A.-K."/>
            <person name="Ovreas L."/>
            <person name="Rohde M."/>
            <person name="Galperin M.Y."/>
            <person name="Jogler C."/>
        </authorList>
    </citation>
    <scope>NUCLEOTIDE SEQUENCE [LARGE SCALE GENOMIC DNA]</scope>
    <source>
        <strain evidence="2 3">Pan216</strain>
    </source>
</reference>
<dbReference type="AlphaFoldDB" id="A0A518BBC7"/>
<dbReference type="PANTHER" id="PTHR33993:SF14">
    <property type="entry name" value="GB|AAF24581.1"/>
    <property type="match status" value="1"/>
</dbReference>
<protein>
    <submittedName>
        <fullName evidence="2">27 kDa antigen Cfp30B</fullName>
    </submittedName>
</protein>
<dbReference type="SUPFAM" id="SSF54593">
    <property type="entry name" value="Glyoxalase/Bleomycin resistance protein/Dihydroxybiphenyl dioxygenase"/>
    <property type="match status" value="2"/>
</dbReference>
<feature type="domain" description="VOC" evidence="1">
    <location>
        <begin position="11"/>
        <end position="129"/>
    </location>
</feature>
<dbReference type="KEGG" id="knv:Pan216_51680"/>
<evidence type="ECO:0000313" key="2">
    <source>
        <dbReference type="EMBL" id="QDU64279.1"/>
    </source>
</evidence>
<proteinExistence type="predicted"/>
<dbReference type="Gene3D" id="3.10.180.10">
    <property type="entry name" value="2,3-Dihydroxybiphenyl 1,2-Dioxygenase, domain 1"/>
    <property type="match status" value="2"/>
</dbReference>